<dbReference type="Pfam" id="PF03562">
    <property type="entry name" value="MltA"/>
    <property type="match status" value="1"/>
</dbReference>
<evidence type="ECO:0000313" key="7">
    <source>
        <dbReference type="EMBL" id="MDR7119661.1"/>
    </source>
</evidence>
<evidence type="ECO:0000256" key="1">
    <source>
        <dbReference type="ARBA" id="ARBA00001420"/>
    </source>
</evidence>
<dbReference type="CDD" id="cd14668">
    <property type="entry name" value="mlta_B"/>
    <property type="match status" value="1"/>
</dbReference>
<sequence>MKHRILWLGLTSLILSACSQTSSGIHHSNQFANNGLDKRAQAFSGTYRQQPEAVLNTQWLTPQFLEGLERQLNYLNKKSVPLQHNLPGLAVSKSQLQQTIRDLQAWAEQPSAQGGKAFALHQLAGEDGKGNVQFTGYYVPVFKVRSTPDAEYKYPIYRKPAGLNQYPSREQIDFEQVLAGQGLELFYSNSLVDNFFMQVQGSGVVEDEYGQQHLLSYGGSNGHSYRSLGKVLIEMGEYTADTISATAIKEWLAKNPDKQRELMSKNPSYTFFSPGLDKPVGAANEPLTPLHSVAVDPAFIPLGSIVLAQVPLLDAKGELTGHEFRLMLAQDKGAAIKTPGRIDVYQGIGDEAQQRSDSLRHYGKIWLVLPKGQSH</sequence>
<proteinExistence type="predicted"/>
<evidence type="ECO:0000256" key="2">
    <source>
        <dbReference type="ARBA" id="ARBA00023239"/>
    </source>
</evidence>
<evidence type="ECO:0000256" key="3">
    <source>
        <dbReference type="ARBA" id="ARBA00023316"/>
    </source>
</evidence>
<dbReference type="InterPro" id="IPR010611">
    <property type="entry name" value="3D_dom"/>
</dbReference>
<dbReference type="SMART" id="SM00925">
    <property type="entry name" value="MltA"/>
    <property type="match status" value="1"/>
</dbReference>
<evidence type="ECO:0000256" key="4">
    <source>
        <dbReference type="PIRNR" id="PIRNR019422"/>
    </source>
</evidence>
<dbReference type="PANTHER" id="PTHR30124:SF0">
    <property type="entry name" value="MEMBRANE-BOUND LYTIC MUREIN TRANSGLYCOSYLASE A"/>
    <property type="match status" value="1"/>
</dbReference>
<dbReference type="NCBIfam" id="NF008366">
    <property type="entry name" value="PRK11162.1"/>
    <property type="match status" value="1"/>
</dbReference>
<protein>
    <recommendedName>
        <fullName evidence="4">Membrane-bound lytic murein transglycosylase A</fullName>
        <ecNumber evidence="4">4.2.2.n1</ecNumber>
    </recommendedName>
    <alternativeName>
        <fullName evidence="4">Murein hydrolase A</fullName>
    </alternativeName>
</protein>
<organism evidence="7 8">
    <name type="scientific">Rheinheimera soli</name>
    <dbReference type="NCBI Taxonomy" id="443616"/>
    <lineage>
        <taxon>Bacteria</taxon>
        <taxon>Pseudomonadati</taxon>
        <taxon>Pseudomonadota</taxon>
        <taxon>Gammaproteobacteria</taxon>
        <taxon>Chromatiales</taxon>
        <taxon>Chromatiaceae</taxon>
        <taxon>Rheinheimera</taxon>
    </lineage>
</organism>
<dbReference type="Pfam" id="PF06725">
    <property type="entry name" value="3D"/>
    <property type="match status" value="1"/>
</dbReference>
<dbReference type="Gene3D" id="2.40.240.50">
    <property type="entry name" value="Barwin-like endoglucanases"/>
    <property type="match status" value="1"/>
</dbReference>
<dbReference type="InterPro" id="IPR026044">
    <property type="entry name" value="MltA"/>
</dbReference>
<dbReference type="CDD" id="cd14485">
    <property type="entry name" value="mltA_like_LT_A"/>
    <property type="match status" value="1"/>
</dbReference>
<feature type="domain" description="Lytic transglycosylase MltA" evidence="6">
    <location>
        <begin position="141"/>
        <end position="273"/>
    </location>
</feature>
<comment type="caution">
    <text evidence="7">The sequence shown here is derived from an EMBL/GenBank/DDBJ whole genome shotgun (WGS) entry which is preliminary data.</text>
</comment>
<accession>A0ABU1VVB5</accession>
<dbReference type="EMBL" id="JAVDWR010000001">
    <property type="protein sequence ID" value="MDR7119661.1"/>
    <property type="molecule type" value="Genomic_DNA"/>
</dbReference>
<feature type="signal peptide" evidence="5">
    <location>
        <begin position="1"/>
        <end position="17"/>
    </location>
</feature>
<dbReference type="EC" id="4.2.2.n1" evidence="4"/>
<reference evidence="7 8" key="1">
    <citation type="submission" date="2023-07" db="EMBL/GenBank/DDBJ databases">
        <title>Sorghum-associated microbial communities from plants grown in Nebraska, USA.</title>
        <authorList>
            <person name="Schachtman D."/>
        </authorList>
    </citation>
    <scope>NUCLEOTIDE SEQUENCE [LARGE SCALE GENOMIC DNA]</scope>
    <source>
        <strain evidence="7 8">4138</strain>
    </source>
</reference>
<evidence type="ECO:0000259" key="6">
    <source>
        <dbReference type="SMART" id="SM00925"/>
    </source>
</evidence>
<comment type="catalytic activity">
    <reaction evidence="1 4">
        <text>Exolytic cleavage of the (1-&gt;4)-beta-glycosidic linkage between N-acetylmuramic acid (MurNAc) and N-acetylglucosamine (GlcNAc) residues in peptidoglycan, from either the reducing or the non-reducing ends of the peptidoglycan chains, with concomitant formation of a 1,6-anhydrobond in the MurNAc residue.</text>
        <dbReference type="EC" id="4.2.2.n1"/>
    </reaction>
</comment>
<dbReference type="RefSeq" id="WP_310274376.1">
    <property type="nucleotide sequence ID" value="NZ_JAVDWR010000001.1"/>
</dbReference>
<gene>
    <name evidence="7" type="ORF">J2W69_000576</name>
</gene>
<dbReference type="PIRSF" id="PIRSF019422">
    <property type="entry name" value="MltA"/>
    <property type="match status" value="1"/>
</dbReference>
<keyword evidence="3 4" id="KW-0961">Cell wall biogenesis/degradation</keyword>
<keyword evidence="5" id="KW-0732">Signal</keyword>
<dbReference type="InterPro" id="IPR005300">
    <property type="entry name" value="MltA_B"/>
</dbReference>
<keyword evidence="2 4" id="KW-0456">Lyase</keyword>
<dbReference type="PANTHER" id="PTHR30124">
    <property type="entry name" value="MEMBRANE-BOUND LYTIC MUREIN TRANSGLYCOSYLASE A"/>
    <property type="match status" value="1"/>
</dbReference>
<dbReference type="SUPFAM" id="SSF50685">
    <property type="entry name" value="Barwin-like endoglucanases"/>
    <property type="match status" value="1"/>
</dbReference>
<comment type="function">
    <text evidence="4">Murein-degrading enzyme. May play a role in recycling of muropeptides during cell elongation and/or cell division.</text>
</comment>
<dbReference type="Proteomes" id="UP001257909">
    <property type="component" value="Unassembled WGS sequence"/>
</dbReference>
<keyword evidence="8" id="KW-1185">Reference proteome</keyword>
<feature type="chain" id="PRO_5047139871" description="Membrane-bound lytic murein transglycosylase A" evidence="5">
    <location>
        <begin position="18"/>
        <end position="375"/>
    </location>
</feature>
<dbReference type="InterPro" id="IPR036908">
    <property type="entry name" value="RlpA-like_sf"/>
</dbReference>
<dbReference type="Gene3D" id="2.40.40.10">
    <property type="entry name" value="RlpA-like domain"/>
    <property type="match status" value="1"/>
</dbReference>
<evidence type="ECO:0000256" key="5">
    <source>
        <dbReference type="SAM" id="SignalP"/>
    </source>
</evidence>
<name>A0ABU1VVB5_9GAMM</name>
<dbReference type="PROSITE" id="PS51257">
    <property type="entry name" value="PROKAR_LIPOPROTEIN"/>
    <property type="match status" value="1"/>
</dbReference>
<evidence type="ECO:0000313" key="8">
    <source>
        <dbReference type="Proteomes" id="UP001257909"/>
    </source>
</evidence>